<evidence type="ECO:0000313" key="7">
    <source>
        <dbReference type="Proteomes" id="UP000183447"/>
    </source>
</evidence>
<keyword evidence="7" id="KW-1185">Reference proteome</keyword>
<dbReference type="GO" id="GO:0008168">
    <property type="term" value="F:methyltransferase activity"/>
    <property type="evidence" value="ECO:0007669"/>
    <property type="project" value="UniProtKB-KW"/>
</dbReference>
<feature type="transmembrane region" description="Helical" evidence="5">
    <location>
        <begin position="121"/>
        <end position="150"/>
    </location>
</feature>
<keyword evidence="3 5" id="KW-1133">Transmembrane helix</keyword>
<name>A0A1K2I327_9HYPH</name>
<dbReference type="InterPro" id="IPR007318">
    <property type="entry name" value="Phopholipid_MeTrfase"/>
</dbReference>
<sequence>MGLALDLLVTAVSLAIFAQHIWALRGHFVSKTINRGAMGIAIMANLCALWFLVLTWTVEQPASAQVLGLGLELLSLALFWWAVKASRAASLRYVFDEGAPATLVSTGPYALVRHPFYTSYILYWAGWTIAAWSWLGLVPLVIVVIAYTVAARFEENLFARTGMAADYVAYRNRTGLFWPRLIGRS</sequence>
<dbReference type="AlphaFoldDB" id="A0A1K2I327"/>
<evidence type="ECO:0000256" key="1">
    <source>
        <dbReference type="ARBA" id="ARBA00004127"/>
    </source>
</evidence>
<accession>A0A1K2I327</accession>
<organism evidence="6 7">
    <name type="scientific">Devosia enhydra</name>
    <dbReference type="NCBI Taxonomy" id="665118"/>
    <lineage>
        <taxon>Bacteria</taxon>
        <taxon>Pseudomonadati</taxon>
        <taxon>Pseudomonadota</taxon>
        <taxon>Alphaproteobacteria</taxon>
        <taxon>Hyphomicrobiales</taxon>
        <taxon>Devosiaceae</taxon>
        <taxon>Devosia</taxon>
    </lineage>
</organism>
<evidence type="ECO:0000256" key="5">
    <source>
        <dbReference type="SAM" id="Phobius"/>
    </source>
</evidence>
<keyword evidence="2 5" id="KW-0812">Transmembrane</keyword>
<protein>
    <submittedName>
        <fullName evidence="6">Protein-S-isoprenylcysteine O-methyltransferase Ste14</fullName>
    </submittedName>
</protein>
<dbReference type="GO" id="GO:0012505">
    <property type="term" value="C:endomembrane system"/>
    <property type="evidence" value="ECO:0007669"/>
    <property type="project" value="UniProtKB-SubCell"/>
</dbReference>
<comment type="subcellular location">
    <subcellularLocation>
        <location evidence="1">Endomembrane system</location>
        <topology evidence="1">Multi-pass membrane protein</topology>
    </subcellularLocation>
</comment>
<feature type="transmembrane region" description="Helical" evidence="5">
    <location>
        <begin position="66"/>
        <end position="83"/>
    </location>
</feature>
<evidence type="ECO:0000256" key="4">
    <source>
        <dbReference type="ARBA" id="ARBA00023136"/>
    </source>
</evidence>
<dbReference type="PROSITE" id="PS50244">
    <property type="entry name" value="S5A_REDUCTASE"/>
    <property type="match status" value="1"/>
</dbReference>
<dbReference type="PANTHER" id="PTHR43847">
    <property type="entry name" value="BLL3993 PROTEIN"/>
    <property type="match status" value="1"/>
</dbReference>
<evidence type="ECO:0000256" key="2">
    <source>
        <dbReference type="ARBA" id="ARBA00022692"/>
    </source>
</evidence>
<dbReference type="Proteomes" id="UP000183447">
    <property type="component" value="Unassembled WGS sequence"/>
</dbReference>
<dbReference type="Gene3D" id="1.20.120.1630">
    <property type="match status" value="1"/>
</dbReference>
<dbReference type="Pfam" id="PF04191">
    <property type="entry name" value="PEMT"/>
    <property type="match status" value="1"/>
</dbReference>
<keyword evidence="4 5" id="KW-0472">Membrane</keyword>
<dbReference type="InterPro" id="IPR052527">
    <property type="entry name" value="Metal_cation-efflux_comp"/>
</dbReference>
<gene>
    <name evidence="6" type="ORF">SAMN02983003_3922</name>
</gene>
<reference evidence="6 7" key="1">
    <citation type="submission" date="2016-11" db="EMBL/GenBank/DDBJ databases">
        <authorList>
            <person name="Jaros S."/>
            <person name="Januszkiewicz K."/>
            <person name="Wedrychowicz H."/>
        </authorList>
    </citation>
    <scope>NUCLEOTIDE SEQUENCE [LARGE SCALE GENOMIC DNA]</scope>
    <source>
        <strain evidence="6 7">ATCC 23634</strain>
    </source>
</reference>
<proteinExistence type="predicted"/>
<dbReference type="RefSeq" id="WP_072346670.1">
    <property type="nucleotide sequence ID" value="NZ_FPKU01000004.1"/>
</dbReference>
<keyword evidence="6" id="KW-0489">Methyltransferase</keyword>
<feature type="transmembrane region" description="Helical" evidence="5">
    <location>
        <begin position="33"/>
        <end position="54"/>
    </location>
</feature>
<dbReference type="PANTHER" id="PTHR43847:SF1">
    <property type="entry name" value="BLL3993 PROTEIN"/>
    <property type="match status" value="1"/>
</dbReference>
<keyword evidence="6" id="KW-0808">Transferase</keyword>
<dbReference type="OrthoDB" id="9789029at2"/>
<dbReference type="GO" id="GO:0032259">
    <property type="term" value="P:methylation"/>
    <property type="evidence" value="ECO:0007669"/>
    <property type="project" value="UniProtKB-KW"/>
</dbReference>
<evidence type="ECO:0000256" key="3">
    <source>
        <dbReference type="ARBA" id="ARBA00022989"/>
    </source>
</evidence>
<evidence type="ECO:0000313" key="6">
    <source>
        <dbReference type="EMBL" id="SFZ86728.1"/>
    </source>
</evidence>
<dbReference type="STRING" id="665118.SAMN02983003_3922"/>
<dbReference type="EMBL" id="FPKU01000004">
    <property type="protein sequence ID" value="SFZ86728.1"/>
    <property type="molecule type" value="Genomic_DNA"/>
</dbReference>